<feature type="compositionally biased region" description="Basic and acidic residues" evidence="1">
    <location>
        <begin position="97"/>
        <end position="123"/>
    </location>
</feature>
<reference evidence="2" key="1">
    <citation type="journal article" date="2023" name="Mol. Biol. Evol.">
        <title>Third-Generation Sequencing Reveals the Adaptive Role of the Epigenome in Three Deep-Sea Polychaetes.</title>
        <authorList>
            <person name="Perez M."/>
            <person name="Aroh O."/>
            <person name="Sun Y."/>
            <person name="Lan Y."/>
            <person name="Juniper S.K."/>
            <person name="Young C.R."/>
            <person name="Angers B."/>
            <person name="Qian P.Y."/>
        </authorList>
    </citation>
    <scope>NUCLEOTIDE SEQUENCE</scope>
    <source>
        <strain evidence="2">R07B-5</strain>
    </source>
</reference>
<feature type="compositionally biased region" description="Basic and acidic residues" evidence="1">
    <location>
        <begin position="142"/>
        <end position="151"/>
    </location>
</feature>
<evidence type="ECO:0000313" key="2">
    <source>
        <dbReference type="EMBL" id="KAK2176541.1"/>
    </source>
</evidence>
<sequence length="200" mass="22383">MRGKLPDMTTNHVPDQKGKAKMYADARRRAQYSNVNVGDKVLVRQDKINKLTTTFGATPFTVVNKTGNSLVVESPEGVQYSRNTTHVRKYLSGMDAAPRKESDNRDDAKTTRDSSTSREEKVVEMPANVDPPNAATPTRLSPRVEPHETRPRRATRMPKKYEDFVTYLCCSCGTRDSCAKGQNNPQNIGYKVSAVYLNLL</sequence>
<name>A0AAD9KSA3_RIDPI</name>
<evidence type="ECO:0000256" key="1">
    <source>
        <dbReference type="SAM" id="MobiDB-lite"/>
    </source>
</evidence>
<dbReference type="Proteomes" id="UP001209878">
    <property type="component" value="Unassembled WGS sequence"/>
</dbReference>
<feature type="region of interest" description="Disordered" evidence="1">
    <location>
        <begin position="89"/>
        <end position="153"/>
    </location>
</feature>
<dbReference type="EMBL" id="JAODUO010000658">
    <property type="protein sequence ID" value="KAK2176541.1"/>
    <property type="molecule type" value="Genomic_DNA"/>
</dbReference>
<protein>
    <submittedName>
        <fullName evidence="2">Uncharacterized protein</fullName>
    </submittedName>
</protein>
<proteinExistence type="predicted"/>
<organism evidence="2 3">
    <name type="scientific">Ridgeia piscesae</name>
    <name type="common">Tubeworm</name>
    <dbReference type="NCBI Taxonomy" id="27915"/>
    <lineage>
        <taxon>Eukaryota</taxon>
        <taxon>Metazoa</taxon>
        <taxon>Spiralia</taxon>
        <taxon>Lophotrochozoa</taxon>
        <taxon>Annelida</taxon>
        <taxon>Polychaeta</taxon>
        <taxon>Sedentaria</taxon>
        <taxon>Canalipalpata</taxon>
        <taxon>Sabellida</taxon>
        <taxon>Siboglinidae</taxon>
        <taxon>Ridgeia</taxon>
    </lineage>
</organism>
<comment type="caution">
    <text evidence="2">The sequence shown here is derived from an EMBL/GenBank/DDBJ whole genome shotgun (WGS) entry which is preliminary data.</text>
</comment>
<accession>A0AAD9KSA3</accession>
<keyword evidence="3" id="KW-1185">Reference proteome</keyword>
<gene>
    <name evidence="2" type="ORF">NP493_657g01048</name>
</gene>
<evidence type="ECO:0000313" key="3">
    <source>
        <dbReference type="Proteomes" id="UP001209878"/>
    </source>
</evidence>
<dbReference type="AlphaFoldDB" id="A0AAD9KSA3"/>